<sequence length="252" mass="28052">MTKLIINADDFGYSKGVNLGIIEAYKNGVVTSATMMTNMPGAAHAAALALENPDLGVGVHLVLDCGRPVSDSVPSLINENGDFHKIDGLEKYAELSDIEKEYTCQIEKFLSLGLVPTHLDSHHHLHGHKKIYPIVEKLAQKYNLPVRKVSAEQGHSSNSNLKMVNYFNHEFFGDDLTTELFIEIINKTLSYEISEVMTHPAFIDESILRGSSYALQRVRELTILTSEEVKEAIVNKKIDLATYKEVSHQSLV</sequence>
<dbReference type="NCBIfam" id="NF002559">
    <property type="entry name" value="PRK02134.1"/>
    <property type="match status" value="1"/>
</dbReference>
<dbReference type="Proteomes" id="UP001601059">
    <property type="component" value="Unassembled WGS sequence"/>
</dbReference>
<dbReference type="PANTHER" id="PTHR31609:SF1">
    <property type="entry name" value="CARBOHYDRATE DEACETYLASE"/>
    <property type="match status" value="1"/>
</dbReference>
<keyword evidence="8" id="KW-1185">Reference proteome</keyword>
<dbReference type="InterPro" id="IPR011330">
    <property type="entry name" value="Glyco_hydro/deAcase_b/a-brl"/>
</dbReference>
<dbReference type="Gene3D" id="3.20.20.370">
    <property type="entry name" value="Glycoside hydrolase/deacetylase"/>
    <property type="match status" value="1"/>
</dbReference>
<dbReference type="PANTHER" id="PTHR31609">
    <property type="entry name" value="YDJC DEACETYLASE FAMILY MEMBER"/>
    <property type="match status" value="1"/>
</dbReference>
<dbReference type="EC" id="3.5.1.-" evidence="6"/>
<evidence type="ECO:0000313" key="8">
    <source>
        <dbReference type="Proteomes" id="UP001601059"/>
    </source>
</evidence>
<dbReference type="Pfam" id="PF04794">
    <property type="entry name" value="YdjC"/>
    <property type="match status" value="1"/>
</dbReference>
<keyword evidence="4 6" id="KW-0460">Magnesium</keyword>
<dbReference type="RefSeq" id="WP_389359243.1">
    <property type="nucleotide sequence ID" value="NZ_JBIACK010000002.1"/>
</dbReference>
<organism evidence="7 8">
    <name type="scientific">Cytobacillus spartinae</name>
    <dbReference type="NCBI Taxonomy" id="3299023"/>
    <lineage>
        <taxon>Bacteria</taxon>
        <taxon>Bacillati</taxon>
        <taxon>Bacillota</taxon>
        <taxon>Bacilli</taxon>
        <taxon>Bacillales</taxon>
        <taxon>Bacillaceae</taxon>
        <taxon>Cytobacillus</taxon>
    </lineage>
</organism>
<comment type="similarity">
    <text evidence="6">Belongs to the YdjC deacetylase family.</text>
</comment>
<evidence type="ECO:0000256" key="3">
    <source>
        <dbReference type="ARBA" id="ARBA00022801"/>
    </source>
</evidence>
<evidence type="ECO:0000256" key="1">
    <source>
        <dbReference type="ARBA" id="ARBA00001946"/>
    </source>
</evidence>
<comment type="subunit">
    <text evidence="6">Homodimer.</text>
</comment>
<keyword evidence="3 6" id="KW-0378">Hydrolase</keyword>
<feature type="binding site" evidence="6">
    <location>
        <position position="60"/>
    </location>
    <ligand>
        <name>Mg(2+)</name>
        <dbReference type="ChEBI" id="CHEBI:18420"/>
    </ligand>
</feature>
<comment type="cofactor">
    <cofactor evidence="1 6">
        <name>Mg(2+)</name>
        <dbReference type="ChEBI" id="CHEBI:18420"/>
    </cofactor>
</comment>
<keyword evidence="5 6" id="KW-0119">Carbohydrate metabolism</keyword>
<dbReference type="CDD" id="cd10803">
    <property type="entry name" value="YdjC_EF3048_like"/>
    <property type="match status" value="1"/>
</dbReference>
<feature type="binding site" evidence="6">
    <location>
        <position position="122"/>
    </location>
    <ligand>
        <name>Mg(2+)</name>
        <dbReference type="ChEBI" id="CHEBI:18420"/>
    </ligand>
</feature>
<comment type="function">
    <text evidence="6">Probably catalyzes the deacetylation of acetylated carbohydrates an important step in the degradation of oligosaccharides.</text>
</comment>
<dbReference type="InterPro" id="IPR006879">
    <property type="entry name" value="YdjC-like"/>
</dbReference>
<keyword evidence="2 6" id="KW-0479">Metal-binding</keyword>
<evidence type="ECO:0000256" key="6">
    <source>
        <dbReference type="HAMAP-Rule" id="MF_01246"/>
    </source>
</evidence>
<evidence type="ECO:0000256" key="2">
    <source>
        <dbReference type="ARBA" id="ARBA00022723"/>
    </source>
</evidence>
<dbReference type="SUPFAM" id="SSF88713">
    <property type="entry name" value="Glycoside hydrolase/deacetylase"/>
    <property type="match status" value="1"/>
</dbReference>
<comment type="caution">
    <text evidence="7">The sequence shown here is derived from an EMBL/GenBank/DDBJ whole genome shotgun (WGS) entry which is preliminary data.</text>
</comment>
<name>A0ABW6K7Q8_9BACI</name>
<gene>
    <name evidence="7" type="primary">chbG</name>
    <name evidence="7" type="ORF">ACFYKX_06455</name>
</gene>
<proteinExistence type="inferred from homology"/>
<evidence type="ECO:0000313" key="7">
    <source>
        <dbReference type="EMBL" id="MFE8700244.1"/>
    </source>
</evidence>
<protein>
    <recommendedName>
        <fullName evidence="6">Carbohydrate deacetylase</fullName>
        <ecNumber evidence="6">3.5.1.-</ecNumber>
    </recommendedName>
</protein>
<evidence type="ECO:0000256" key="5">
    <source>
        <dbReference type="ARBA" id="ARBA00023277"/>
    </source>
</evidence>
<dbReference type="GO" id="GO:0036311">
    <property type="term" value="F:chitin disaccharide deacetylase activity"/>
    <property type="evidence" value="ECO:0007669"/>
    <property type="project" value="UniProtKB-EC"/>
</dbReference>
<accession>A0ABW6K7Q8</accession>
<dbReference type="EMBL" id="JBIACK010000002">
    <property type="protein sequence ID" value="MFE8700244.1"/>
    <property type="molecule type" value="Genomic_DNA"/>
</dbReference>
<dbReference type="InterPro" id="IPR022948">
    <property type="entry name" value="COD_ChbG_bac"/>
</dbReference>
<evidence type="ECO:0000256" key="4">
    <source>
        <dbReference type="ARBA" id="ARBA00022842"/>
    </source>
</evidence>
<dbReference type="HAMAP" id="MF_01246">
    <property type="entry name" value="COD"/>
    <property type="match status" value="1"/>
</dbReference>
<reference evidence="7 8" key="1">
    <citation type="submission" date="2024-08" db="EMBL/GenBank/DDBJ databases">
        <title>Two novel Cytobacillus novel species.</title>
        <authorList>
            <person name="Liu G."/>
        </authorList>
    </citation>
    <scope>NUCLEOTIDE SEQUENCE [LARGE SCALE GENOMIC DNA]</scope>
    <source>
        <strain evidence="7 8">FJAT-54145</strain>
    </source>
</reference>